<evidence type="ECO:0000313" key="2">
    <source>
        <dbReference type="EMBL" id="CAE0819579.1"/>
    </source>
</evidence>
<gene>
    <name evidence="2" type="ORF">EGYM00163_LOCUS30749</name>
</gene>
<feature type="region of interest" description="Disordered" evidence="1">
    <location>
        <begin position="72"/>
        <end position="107"/>
    </location>
</feature>
<protein>
    <submittedName>
        <fullName evidence="2">Uncharacterized protein</fullName>
    </submittedName>
</protein>
<dbReference type="EMBL" id="HBJA01088255">
    <property type="protein sequence ID" value="CAE0819579.1"/>
    <property type="molecule type" value="Transcribed_RNA"/>
</dbReference>
<accession>A0A7S4FYN5</accession>
<reference evidence="2" key="1">
    <citation type="submission" date="2021-01" db="EMBL/GenBank/DDBJ databases">
        <authorList>
            <person name="Corre E."/>
            <person name="Pelletier E."/>
            <person name="Niang G."/>
            <person name="Scheremetjew M."/>
            <person name="Finn R."/>
            <person name="Kale V."/>
            <person name="Holt S."/>
            <person name="Cochrane G."/>
            <person name="Meng A."/>
            <person name="Brown T."/>
            <person name="Cohen L."/>
        </authorList>
    </citation>
    <scope>NUCLEOTIDE SEQUENCE</scope>
    <source>
        <strain evidence="2">CCMP1594</strain>
    </source>
</reference>
<proteinExistence type="predicted"/>
<dbReference type="AlphaFoldDB" id="A0A7S4FYN5"/>
<sequence length="107" mass="11053">MFSTACVLSGCVSTTPLSAKQKVFVPSFAAPSPVHLHGSGGQWVCFAGFLTTESSVSTLFVCLSLGMDPRSMGRQQRGNGVADPQELVPGLVPQVQSPPPTGCSAND</sequence>
<organism evidence="2">
    <name type="scientific">Eutreptiella gymnastica</name>
    <dbReference type="NCBI Taxonomy" id="73025"/>
    <lineage>
        <taxon>Eukaryota</taxon>
        <taxon>Discoba</taxon>
        <taxon>Euglenozoa</taxon>
        <taxon>Euglenida</taxon>
        <taxon>Spirocuta</taxon>
        <taxon>Euglenophyceae</taxon>
        <taxon>Eutreptiales</taxon>
        <taxon>Eutreptiaceae</taxon>
        <taxon>Eutreptiella</taxon>
    </lineage>
</organism>
<name>A0A7S4FYN5_9EUGL</name>
<evidence type="ECO:0000256" key="1">
    <source>
        <dbReference type="SAM" id="MobiDB-lite"/>
    </source>
</evidence>